<dbReference type="InterPro" id="IPR000700">
    <property type="entry name" value="PAS-assoc_C"/>
</dbReference>
<dbReference type="SMART" id="SM00388">
    <property type="entry name" value="HisKA"/>
    <property type="match status" value="1"/>
</dbReference>
<dbReference type="Proteomes" id="UP001177769">
    <property type="component" value="Chromosome"/>
</dbReference>
<dbReference type="RefSeq" id="WP_285233852.1">
    <property type="nucleotide sequence ID" value="NZ_CP116346.1"/>
</dbReference>
<dbReference type="GO" id="GO:0006355">
    <property type="term" value="P:regulation of DNA-templated transcription"/>
    <property type="evidence" value="ECO:0007669"/>
    <property type="project" value="InterPro"/>
</dbReference>
<feature type="domain" description="Histidine kinase" evidence="10">
    <location>
        <begin position="428"/>
        <end position="651"/>
    </location>
</feature>
<dbReference type="InterPro" id="IPR004358">
    <property type="entry name" value="Sig_transdc_His_kin-like_C"/>
</dbReference>
<dbReference type="PROSITE" id="PS50112">
    <property type="entry name" value="PAS"/>
    <property type="match status" value="1"/>
</dbReference>
<dbReference type="CDD" id="cd00082">
    <property type="entry name" value="HisKA"/>
    <property type="match status" value="1"/>
</dbReference>
<accession>A0AA95NKQ2</accession>
<evidence type="ECO:0000256" key="9">
    <source>
        <dbReference type="SAM" id="Phobius"/>
    </source>
</evidence>
<dbReference type="EMBL" id="CP116346">
    <property type="protein sequence ID" value="WIT12751.1"/>
    <property type="molecule type" value="Genomic_DNA"/>
</dbReference>
<dbReference type="Gene3D" id="3.30.565.10">
    <property type="entry name" value="Histidine kinase-like ATPase, C-terminal domain"/>
    <property type="match status" value="1"/>
</dbReference>
<gene>
    <name evidence="13" type="ORF">PFX98_03815</name>
</gene>
<proteinExistence type="predicted"/>
<keyword evidence="9" id="KW-0812">Transmembrane</keyword>
<evidence type="ECO:0000256" key="2">
    <source>
        <dbReference type="ARBA" id="ARBA00012438"/>
    </source>
</evidence>
<dbReference type="PROSITE" id="PS50113">
    <property type="entry name" value="PAC"/>
    <property type="match status" value="1"/>
</dbReference>
<keyword evidence="3" id="KW-0597">Phosphoprotein</keyword>
<dbReference type="InterPro" id="IPR003661">
    <property type="entry name" value="HisK_dim/P_dom"/>
</dbReference>
<comment type="catalytic activity">
    <reaction evidence="1">
        <text>ATP + protein L-histidine = ADP + protein N-phospho-L-histidine.</text>
        <dbReference type="EC" id="2.7.13.3"/>
    </reaction>
</comment>
<dbReference type="PRINTS" id="PR00344">
    <property type="entry name" value="BCTRLSENSOR"/>
</dbReference>
<evidence type="ECO:0000259" key="10">
    <source>
        <dbReference type="PROSITE" id="PS50109"/>
    </source>
</evidence>
<dbReference type="SUPFAM" id="SSF47384">
    <property type="entry name" value="Homodimeric domain of signal transducing histidine kinase"/>
    <property type="match status" value="1"/>
</dbReference>
<dbReference type="PROSITE" id="PS50109">
    <property type="entry name" value="HIS_KIN"/>
    <property type="match status" value="1"/>
</dbReference>
<sequence length="664" mass="72425">MLATTAAPTSRLRRAWRASLWALPLVLSLLFVAGVLAWVHANDAEELEQQRLTLISDALSAEAQLRARLDAEVQQVHLLAAALQAVQPGSEALAARPEVNAGLRRLWLSATWLDGRNRVLAQVPQSSAERSAMAEDGLSLHLVAPVGARGEGGTLVVRYAPSLLLKRGIPWWLARKYDVQMVDSADQVIASSTEGPGRMAQGRRPSYRVAFVGPLRAGPLAEAALSDAALELTLREPGSTTLKPLAWVLIAGFLPLVAVASWLLRRQVRQVRRAEAAWRTEAAWRRAMEDSALVALRARDAQGRLLYVNRTFCEMVGLRADELVGLAPPMPYWPPDTLDEVMQRNQRNLAGHAPREGYEARWRHRDGHLLDVMVFESPLVDAAGRQVGWMGSIVDITARKRLEERERRQVETLAHNARLTMLGEVASTLAHELNQPLTAIASYNAGIINSLAKLGVDDGPVLGALQRLGKQAAQAGRVVQRIREFLTRREPQHEECALNEVITAAVELLRKELQRGQIQLSLQLADPLPAVLADAVLVEQVVINLVRNAADALQAQPLDAQQRPRRIEIHSRLIAGEALSFVRVDVLDNGPGLGGLGVETLCAAFYSTKREGMGMGLAICRSIIEAHHGVLDAGEAPGGGARFSFSLPLHADAHAHDVEPPHDC</sequence>
<evidence type="ECO:0000256" key="4">
    <source>
        <dbReference type="ARBA" id="ARBA00022679"/>
    </source>
</evidence>
<dbReference type="SUPFAM" id="SSF55785">
    <property type="entry name" value="PYP-like sensor domain (PAS domain)"/>
    <property type="match status" value="1"/>
</dbReference>
<dbReference type="PANTHER" id="PTHR43065:SF42">
    <property type="entry name" value="TWO-COMPONENT SENSOR PPRA"/>
    <property type="match status" value="1"/>
</dbReference>
<evidence type="ECO:0000259" key="12">
    <source>
        <dbReference type="PROSITE" id="PS50113"/>
    </source>
</evidence>
<dbReference type="InterPro" id="IPR003594">
    <property type="entry name" value="HATPase_dom"/>
</dbReference>
<keyword evidence="5" id="KW-0547">Nucleotide-binding</keyword>
<keyword evidence="6" id="KW-0418">Kinase</keyword>
<evidence type="ECO:0000256" key="3">
    <source>
        <dbReference type="ARBA" id="ARBA00022553"/>
    </source>
</evidence>
<dbReference type="InterPro" id="IPR013767">
    <property type="entry name" value="PAS_fold"/>
</dbReference>
<keyword evidence="7" id="KW-0067">ATP-binding</keyword>
<dbReference type="SUPFAM" id="SSF55874">
    <property type="entry name" value="ATPase domain of HSP90 chaperone/DNA topoisomerase II/histidine kinase"/>
    <property type="match status" value="1"/>
</dbReference>
<feature type="domain" description="PAC" evidence="12">
    <location>
        <begin position="356"/>
        <end position="408"/>
    </location>
</feature>
<keyword evidence="8" id="KW-0902">Two-component regulatory system</keyword>
<name>A0AA95NKQ2_9BURK</name>
<keyword evidence="14" id="KW-1185">Reference proteome</keyword>
<dbReference type="GO" id="GO:0005524">
    <property type="term" value="F:ATP binding"/>
    <property type="evidence" value="ECO:0007669"/>
    <property type="project" value="UniProtKB-KW"/>
</dbReference>
<dbReference type="InterPro" id="IPR036890">
    <property type="entry name" value="HATPase_C_sf"/>
</dbReference>
<dbReference type="InterPro" id="IPR000014">
    <property type="entry name" value="PAS"/>
</dbReference>
<reference evidence="13" key="1">
    <citation type="submission" date="2023-01" db="EMBL/GenBank/DDBJ databases">
        <title>Whole genome sequence of Paucibacter sp. S2-9 isolated from pond sediment.</title>
        <authorList>
            <person name="Jung J.Y."/>
        </authorList>
    </citation>
    <scope>NUCLEOTIDE SEQUENCE</scope>
    <source>
        <strain evidence="13">S2-9</strain>
    </source>
</reference>
<dbReference type="Pfam" id="PF02518">
    <property type="entry name" value="HATPase_c"/>
    <property type="match status" value="1"/>
</dbReference>
<keyword evidence="9" id="KW-1133">Transmembrane helix</keyword>
<evidence type="ECO:0000313" key="14">
    <source>
        <dbReference type="Proteomes" id="UP001177769"/>
    </source>
</evidence>
<dbReference type="Pfam" id="PF00989">
    <property type="entry name" value="PAS"/>
    <property type="match status" value="1"/>
</dbReference>
<dbReference type="Gene3D" id="1.10.287.130">
    <property type="match status" value="1"/>
</dbReference>
<dbReference type="EC" id="2.7.13.3" evidence="2"/>
<evidence type="ECO:0000313" key="13">
    <source>
        <dbReference type="EMBL" id="WIT12751.1"/>
    </source>
</evidence>
<evidence type="ECO:0000256" key="7">
    <source>
        <dbReference type="ARBA" id="ARBA00022840"/>
    </source>
</evidence>
<dbReference type="SMART" id="SM00086">
    <property type="entry name" value="PAC"/>
    <property type="match status" value="1"/>
</dbReference>
<dbReference type="SMART" id="SM00091">
    <property type="entry name" value="PAS"/>
    <property type="match status" value="1"/>
</dbReference>
<dbReference type="InterPro" id="IPR036097">
    <property type="entry name" value="HisK_dim/P_sf"/>
</dbReference>
<evidence type="ECO:0000256" key="8">
    <source>
        <dbReference type="ARBA" id="ARBA00023012"/>
    </source>
</evidence>
<keyword evidence="9" id="KW-0472">Membrane</keyword>
<evidence type="ECO:0000259" key="11">
    <source>
        <dbReference type="PROSITE" id="PS50112"/>
    </source>
</evidence>
<organism evidence="13 14">
    <name type="scientific">Paucibacter sediminis</name>
    <dbReference type="NCBI Taxonomy" id="3019553"/>
    <lineage>
        <taxon>Bacteria</taxon>
        <taxon>Pseudomonadati</taxon>
        <taxon>Pseudomonadota</taxon>
        <taxon>Betaproteobacteria</taxon>
        <taxon>Burkholderiales</taxon>
        <taxon>Sphaerotilaceae</taxon>
        <taxon>Roseateles</taxon>
    </lineage>
</organism>
<feature type="domain" description="PAS" evidence="11">
    <location>
        <begin position="280"/>
        <end position="352"/>
    </location>
</feature>
<dbReference type="AlphaFoldDB" id="A0AA95NKQ2"/>
<dbReference type="SMART" id="SM00387">
    <property type="entry name" value="HATPase_c"/>
    <property type="match status" value="1"/>
</dbReference>
<keyword evidence="4" id="KW-0808">Transferase</keyword>
<dbReference type="KEGG" id="pais:PFX98_03815"/>
<protein>
    <recommendedName>
        <fullName evidence="2">histidine kinase</fullName>
        <ecNumber evidence="2">2.7.13.3</ecNumber>
    </recommendedName>
</protein>
<evidence type="ECO:0000256" key="6">
    <source>
        <dbReference type="ARBA" id="ARBA00022777"/>
    </source>
</evidence>
<dbReference type="InterPro" id="IPR001610">
    <property type="entry name" value="PAC"/>
</dbReference>
<dbReference type="PANTHER" id="PTHR43065">
    <property type="entry name" value="SENSOR HISTIDINE KINASE"/>
    <property type="match status" value="1"/>
</dbReference>
<evidence type="ECO:0000256" key="1">
    <source>
        <dbReference type="ARBA" id="ARBA00000085"/>
    </source>
</evidence>
<dbReference type="InterPro" id="IPR035965">
    <property type="entry name" value="PAS-like_dom_sf"/>
</dbReference>
<dbReference type="NCBIfam" id="TIGR00229">
    <property type="entry name" value="sensory_box"/>
    <property type="match status" value="1"/>
</dbReference>
<dbReference type="Gene3D" id="3.30.450.20">
    <property type="entry name" value="PAS domain"/>
    <property type="match status" value="1"/>
</dbReference>
<evidence type="ECO:0000256" key="5">
    <source>
        <dbReference type="ARBA" id="ARBA00022741"/>
    </source>
</evidence>
<dbReference type="GO" id="GO:0000155">
    <property type="term" value="F:phosphorelay sensor kinase activity"/>
    <property type="evidence" value="ECO:0007669"/>
    <property type="project" value="InterPro"/>
</dbReference>
<dbReference type="CDD" id="cd00130">
    <property type="entry name" value="PAS"/>
    <property type="match status" value="1"/>
</dbReference>
<dbReference type="InterPro" id="IPR005467">
    <property type="entry name" value="His_kinase_dom"/>
</dbReference>
<feature type="transmembrane region" description="Helical" evidence="9">
    <location>
        <begin position="245"/>
        <end position="264"/>
    </location>
</feature>